<evidence type="ECO:0008006" key="3">
    <source>
        <dbReference type="Google" id="ProtNLM"/>
    </source>
</evidence>
<dbReference type="EMBL" id="BEDT01000004">
    <property type="protein sequence ID" value="GAX48090.1"/>
    <property type="molecule type" value="Genomic_DNA"/>
</dbReference>
<dbReference type="OrthoDB" id="2223452at2"/>
<accession>A0A224X9Z2</accession>
<organism evidence="1 2">
    <name type="scientific">Pseudolactococcus reticulitermitis</name>
    <dbReference type="NCBI Taxonomy" id="2025039"/>
    <lineage>
        <taxon>Bacteria</taxon>
        <taxon>Bacillati</taxon>
        <taxon>Bacillota</taxon>
        <taxon>Bacilli</taxon>
        <taxon>Lactobacillales</taxon>
        <taxon>Streptococcaceae</taxon>
        <taxon>Pseudolactococcus</taxon>
    </lineage>
</organism>
<gene>
    <name evidence="1" type="ORF">RsY01_1704</name>
</gene>
<sequence length="101" mass="11190">MVNIKKQQVKAYILLESIMAMALLAILSSLVLTEVSAHRAQVARQNQAIEVLNVGLMAFDSKQTNLRENGVSVTLTRTDKQLVLESSGQEVLRLEILQETP</sequence>
<dbReference type="AlphaFoldDB" id="A0A224X9Z2"/>
<evidence type="ECO:0000313" key="2">
    <source>
        <dbReference type="Proteomes" id="UP000218689"/>
    </source>
</evidence>
<dbReference type="Pfam" id="PF11773">
    <property type="entry name" value="ComGE"/>
    <property type="match status" value="1"/>
</dbReference>
<proteinExistence type="predicted"/>
<dbReference type="InterPro" id="IPR053468">
    <property type="entry name" value="ComGE-like"/>
</dbReference>
<evidence type="ECO:0000313" key="1">
    <source>
        <dbReference type="EMBL" id="GAX48090.1"/>
    </source>
</evidence>
<protein>
    <recommendedName>
        <fullName evidence="3">Competence protein ComGE</fullName>
    </recommendedName>
</protein>
<reference evidence="2" key="1">
    <citation type="submission" date="2017-08" db="EMBL/GenBank/DDBJ databases">
        <title>Draft genome sequence of Lactococcus sp. strain Rs-Y01, isolated from the gut of the lower termite Reticulitermes speratus.</title>
        <authorList>
            <person name="Ohkuma M."/>
            <person name="Yuki M."/>
        </authorList>
    </citation>
    <scope>NUCLEOTIDE SEQUENCE [LARGE SCALE GENOMIC DNA]</scope>
    <source>
        <strain evidence="2">Rs-Y01</strain>
    </source>
</reference>
<dbReference type="RefSeq" id="WP_133063206.1">
    <property type="nucleotide sequence ID" value="NZ_BEDT01000004.1"/>
</dbReference>
<dbReference type="Proteomes" id="UP000218689">
    <property type="component" value="Unassembled WGS sequence"/>
</dbReference>
<dbReference type="NCBIfam" id="NF041013">
    <property type="entry name" value="T4P_ComGE"/>
    <property type="match status" value="1"/>
</dbReference>
<name>A0A224X9Z2_9LACT</name>
<keyword evidence="2" id="KW-1185">Reference proteome</keyword>
<comment type="caution">
    <text evidence="1">The sequence shown here is derived from an EMBL/GenBank/DDBJ whole genome shotgun (WGS) entry which is preliminary data.</text>
</comment>
<dbReference type="InterPro" id="IPR021749">
    <property type="entry name" value="ComGE"/>
</dbReference>